<dbReference type="GeneID" id="81588386"/>
<comment type="caution">
    <text evidence="1">The sequence shown here is derived from an EMBL/GenBank/DDBJ whole genome shotgun (WGS) entry which is preliminary data.</text>
</comment>
<dbReference type="EMBL" id="JAQJAE010000003">
    <property type="protein sequence ID" value="KAJ5604131.1"/>
    <property type="molecule type" value="Genomic_DNA"/>
</dbReference>
<proteinExistence type="predicted"/>
<reference evidence="1" key="1">
    <citation type="journal article" date="2023" name="IMA Fungus">
        <title>Comparative genomic study of the Penicillium genus elucidates a diverse pangenome and 15 lateral gene transfer events.</title>
        <authorList>
            <person name="Petersen C."/>
            <person name="Sorensen T."/>
            <person name="Nielsen M.R."/>
            <person name="Sondergaard T.E."/>
            <person name="Sorensen J.L."/>
            <person name="Fitzpatrick D.A."/>
            <person name="Frisvad J.C."/>
            <person name="Nielsen K.L."/>
        </authorList>
    </citation>
    <scope>NUCLEOTIDE SEQUENCE</scope>
    <source>
        <strain evidence="1">IBT 12815</strain>
    </source>
</reference>
<dbReference type="InterPro" id="IPR021858">
    <property type="entry name" value="Fun_TF"/>
</dbReference>
<dbReference type="Proteomes" id="UP001213799">
    <property type="component" value="Unassembled WGS sequence"/>
</dbReference>
<accession>A0AAD6E916</accession>
<name>A0AAD6E916_9EURO</name>
<evidence type="ECO:0000313" key="2">
    <source>
        <dbReference type="Proteomes" id="UP001213799"/>
    </source>
</evidence>
<gene>
    <name evidence="1" type="ORF">N7537_007087</name>
</gene>
<dbReference type="RefSeq" id="XP_056753929.1">
    <property type="nucleotide sequence ID" value="XM_056898144.1"/>
</dbReference>
<dbReference type="Pfam" id="PF11951">
    <property type="entry name" value="Fungal_trans_2"/>
    <property type="match status" value="1"/>
</dbReference>
<dbReference type="AlphaFoldDB" id="A0AAD6E916"/>
<organism evidence="1 2">
    <name type="scientific">Penicillium hordei</name>
    <dbReference type="NCBI Taxonomy" id="40994"/>
    <lineage>
        <taxon>Eukaryota</taxon>
        <taxon>Fungi</taxon>
        <taxon>Dikarya</taxon>
        <taxon>Ascomycota</taxon>
        <taxon>Pezizomycotina</taxon>
        <taxon>Eurotiomycetes</taxon>
        <taxon>Eurotiomycetidae</taxon>
        <taxon>Eurotiales</taxon>
        <taxon>Aspergillaceae</taxon>
        <taxon>Penicillium</taxon>
    </lineage>
</organism>
<evidence type="ECO:0000313" key="1">
    <source>
        <dbReference type="EMBL" id="KAJ5604131.1"/>
    </source>
</evidence>
<sequence>MAIDKPFGSLEGATLLTQFAITQTEKLAEAIERYERAGRPVPEYLTAGIDQLASHLQEFQPDDDIQLFLGPGMDPEEIVHNNLEVAWYVTACLYFYNRLLNIFNDDIPFSVNTILMCLLRAEEIKTMIEPEVLRRRDPVTFPAFVAACNASHREPWVHWWRSIQQYDHYTAGSQWLVVKLVWDVLAVPDLNWVVILQGLSTVESRLSTQYQLLGFYL</sequence>
<keyword evidence="2" id="KW-1185">Reference proteome</keyword>
<reference evidence="1" key="2">
    <citation type="submission" date="2023-01" db="EMBL/GenBank/DDBJ databases">
        <authorList>
            <person name="Petersen C."/>
        </authorList>
    </citation>
    <scope>NUCLEOTIDE SEQUENCE</scope>
    <source>
        <strain evidence="1">IBT 12815</strain>
    </source>
</reference>
<protein>
    <submittedName>
        <fullName evidence="1">Uncharacterized protein</fullName>
    </submittedName>
</protein>